<dbReference type="Gene3D" id="3.30.70.1440">
    <property type="entry name" value="Multidrug efflux transporter AcrB pore domain"/>
    <property type="match status" value="1"/>
</dbReference>
<gene>
    <name evidence="2" type="ORF">N4261_14570</name>
</gene>
<feature type="transmembrane region" description="Helical" evidence="1">
    <location>
        <begin position="874"/>
        <end position="898"/>
    </location>
</feature>
<dbReference type="Pfam" id="PF00873">
    <property type="entry name" value="ACR_tran"/>
    <property type="match status" value="1"/>
</dbReference>
<keyword evidence="3" id="KW-1185">Reference proteome</keyword>
<feature type="transmembrane region" description="Helical" evidence="1">
    <location>
        <begin position="359"/>
        <end position="378"/>
    </location>
</feature>
<evidence type="ECO:0000256" key="1">
    <source>
        <dbReference type="SAM" id="Phobius"/>
    </source>
</evidence>
<dbReference type="PRINTS" id="PR00702">
    <property type="entry name" value="ACRIFLAVINRP"/>
</dbReference>
<keyword evidence="1" id="KW-1133">Transmembrane helix</keyword>
<evidence type="ECO:0000313" key="3">
    <source>
        <dbReference type="Proteomes" id="UP001064933"/>
    </source>
</evidence>
<protein>
    <submittedName>
        <fullName evidence="2">Efflux RND transporter permease subunit</fullName>
    </submittedName>
</protein>
<dbReference type="SUPFAM" id="SSF82866">
    <property type="entry name" value="Multidrug efflux transporter AcrB transmembrane domain"/>
    <property type="match status" value="2"/>
</dbReference>
<dbReference type="EMBL" id="CP104562">
    <property type="protein sequence ID" value="UXH76289.1"/>
    <property type="molecule type" value="Genomic_DNA"/>
</dbReference>
<feature type="transmembrane region" description="Helical" evidence="1">
    <location>
        <begin position="953"/>
        <end position="971"/>
    </location>
</feature>
<feature type="transmembrane region" description="Helical" evidence="1">
    <location>
        <begin position="848"/>
        <end position="867"/>
    </location>
</feature>
<keyword evidence="1" id="KW-0812">Transmembrane</keyword>
<dbReference type="Gene3D" id="3.30.70.1430">
    <property type="entry name" value="Multidrug efflux transporter AcrB pore domain"/>
    <property type="match status" value="2"/>
</dbReference>
<reference evidence="2" key="1">
    <citation type="submission" date="2022-10" db="EMBL/GenBank/DDBJ databases">
        <title>Characterization and whole genome sequencing of a new Roseateles species, isolated from fresh water.</title>
        <authorList>
            <person name="Guliayeva D.Y."/>
            <person name="Akhremchuk A.E."/>
            <person name="Sikolenko M.A."/>
            <person name="Valentovich L.N."/>
            <person name="Sidarenka A.V."/>
        </authorList>
    </citation>
    <scope>NUCLEOTIDE SEQUENCE</scope>
    <source>
        <strain evidence="2">BIM B-1768</strain>
    </source>
</reference>
<proteinExistence type="predicted"/>
<dbReference type="Gene3D" id="1.20.1640.10">
    <property type="entry name" value="Multidrug efflux transporter AcrB transmembrane domain"/>
    <property type="match status" value="2"/>
</dbReference>
<dbReference type="Gene3D" id="3.30.70.1320">
    <property type="entry name" value="Multidrug efflux transporter AcrB pore domain like"/>
    <property type="match status" value="1"/>
</dbReference>
<dbReference type="PANTHER" id="PTHR32063:SF0">
    <property type="entry name" value="SWARMING MOTILITY PROTEIN SWRC"/>
    <property type="match status" value="1"/>
</dbReference>
<dbReference type="RefSeq" id="WP_261756021.1">
    <property type="nucleotide sequence ID" value="NZ_CP104562.2"/>
</dbReference>
<dbReference type="Proteomes" id="UP001064933">
    <property type="component" value="Chromosome"/>
</dbReference>
<feature type="transmembrane region" description="Helical" evidence="1">
    <location>
        <begin position="904"/>
        <end position="925"/>
    </location>
</feature>
<dbReference type="SUPFAM" id="SSF82714">
    <property type="entry name" value="Multidrug efflux transporter AcrB TolC docking domain, DN and DC subdomains"/>
    <property type="match status" value="2"/>
</dbReference>
<feature type="transmembrane region" description="Helical" evidence="1">
    <location>
        <begin position="384"/>
        <end position="405"/>
    </location>
</feature>
<keyword evidence="1" id="KW-0472">Membrane</keyword>
<feature type="transmembrane region" description="Helical" evidence="1">
    <location>
        <begin position="462"/>
        <end position="480"/>
    </location>
</feature>
<dbReference type="PANTHER" id="PTHR32063">
    <property type="match status" value="1"/>
</dbReference>
<accession>A0ABY6ASS0</accession>
<dbReference type="Gene3D" id="3.30.2090.10">
    <property type="entry name" value="Multidrug efflux transporter AcrB TolC docking domain, DN and DC subdomains"/>
    <property type="match status" value="2"/>
</dbReference>
<dbReference type="SUPFAM" id="SSF82693">
    <property type="entry name" value="Multidrug efflux transporter AcrB pore domain, PN1, PN2, PC1 and PC2 subdomains"/>
    <property type="match status" value="3"/>
</dbReference>
<evidence type="ECO:0000313" key="2">
    <source>
        <dbReference type="EMBL" id="UXH76289.1"/>
    </source>
</evidence>
<dbReference type="InterPro" id="IPR001036">
    <property type="entry name" value="Acrflvin-R"/>
</dbReference>
<feature type="transmembrane region" description="Helical" evidence="1">
    <location>
        <begin position="426"/>
        <end position="450"/>
    </location>
</feature>
<feature type="transmembrane region" description="Helical" evidence="1">
    <location>
        <begin position="12"/>
        <end position="29"/>
    </location>
</feature>
<name>A0ABY6ASS0_9BURK</name>
<feature type="transmembrane region" description="Helical" evidence="1">
    <location>
        <begin position="1025"/>
        <end position="1049"/>
    </location>
</feature>
<feature type="transmembrane region" description="Helical" evidence="1">
    <location>
        <begin position="534"/>
        <end position="553"/>
    </location>
</feature>
<dbReference type="InterPro" id="IPR027463">
    <property type="entry name" value="AcrB_DN_DC_subdom"/>
</dbReference>
<sequence length="1074" mass="115562">MFLSNFSVKKPIAMIVVIIALMALGLLALSKLRVNERPDVDLPLLVVSISYPGASPETSEREIMNRIEKSLQSISGVNEVRSTSGEGSAQLLLFFNFDKNMIEAADEVRNAIAAVRHKLPTEMREPVLQRVDPSAQPIMQLALSSSTLTHAEISRMAEDQFADRFRAIPGAATVTVNGSLSRELSVLLSAQKLREFNVSVTEVVNALRMQNTTAPVGKVRGQLEDQSIRLLGRIESPDAFNQIVVKRSGNELIRLGQVATVKDGFAEQSSLSLRNGHPNVGIMVTRSRDASTVSVAQEVRALVDEIGKTLPQGTKLEVIQDGGQDAQDSLNNVIHALVFGAGLTIFVVYVFLNSWRSTLITALSLPTSVIAAFIAVWLCGFTLNFMSLLGLSLAIGVLIDDAIVVRENIVRHMERGADRRTAALNGTAEIGLAVAATTFSIVAVFIPVAFMPGVSGEWFRPFGLTVVASVLVSLFISFTLDPMLSAFWGDPPGHHAAPKTGWVSRNLARFNEWFDHQADGYGRVIAWALHHRKWMAAFAILSFVAAIGLQVKFGGTSFLPQSDAGMIAIEVRTPASSSLEYARLKMGAASALAREIAEVEATNENVTASGGRIYVDLGKSSQRKRSAAEIAADLRTRVARLVGAEYVVLDDLNNGAQKPVQIRFSGADSRKLMEITTDYMEKLRRIPGAVDVGLSEQDPQNELQIELNRGLANTLGISVGDAASALRVAFAGVEVGDWIDPSGETRDVAVRLLPEDRVDASNIERLPIAVTGTGMMVPLEQIATVTMGKGPAKIQHADGKRMISVSANAHGRSSGEVTRAALDLAKSINFPPGYGIELAGASKDQSEVFSAMGIALASGIGLMYLILVMQFGSFTAPLGVMLSLPLSLIGVVVALLLTKGTLNLMSFIGIIMLAGLVAKNAILLLDAARQEEANGVPREEALMHAGRKRFRPILMTTFALIAGMLPVAVGIGEGGEFYRPMAVAIIGGTITSTFLTLLMVPSFYDSIEIKRDSFAATFRARDARWNTFAAVVLGILEIIAFLTLVRFVYRVLRAVVRRVRGQTGATELQAHGAD</sequence>
<organism evidence="2 3">
    <name type="scientific">Roseateles amylovorans</name>
    <dbReference type="NCBI Taxonomy" id="2978473"/>
    <lineage>
        <taxon>Bacteria</taxon>
        <taxon>Pseudomonadati</taxon>
        <taxon>Pseudomonadota</taxon>
        <taxon>Betaproteobacteria</taxon>
        <taxon>Burkholderiales</taxon>
        <taxon>Sphaerotilaceae</taxon>
        <taxon>Roseateles</taxon>
    </lineage>
</organism>
<feature type="transmembrane region" description="Helical" evidence="1">
    <location>
        <begin position="333"/>
        <end position="352"/>
    </location>
</feature>
<feature type="transmembrane region" description="Helical" evidence="1">
    <location>
        <begin position="977"/>
        <end position="1004"/>
    </location>
</feature>